<keyword evidence="3" id="KW-1185">Reference proteome</keyword>
<evidence type="ECO:0000313" key="3">
    <source>
        <dbReference type="Proteomes" id="UP000887229"/>
    </source>
</evidence>
<sequence>MGARGYEESKIISSALKSAITVEQVKRGGPAALNDMMFLTRVHARSDALHCTGSAHSTTMATAVSMSISFGMPFELANLSPAMTPVDSKAGMAGAMVVGSAQADTFRGVVHRQAHGKHLPLPSAPICRLPNTELQTHRSIHTTTMVGAVRSLDEVKADAQRQLEGEMQADVPLSPKRRPQSLREVGMAAPPQQSAHRASDPGADTRPVVARPISFLNIYPQTLILRGKYVMVQRPVGETNSLDCIFELDAPAGELDRDLGLVLMRKRGHLDAAAGAVVYRLHRTPDKEARNFLIPQYRATKARACQELSLNYGRIKSMFGKQYFKVVLREQVGKTYTVRSQKILSTKQHEEDLEDRIIATEHYMVPGNAAEPPPDGKLVIHHPLTEQERAQLVAVWILRIWADRAGRMTVRRTWMDWLRKLTGQPTQARQGRDDHNDAQNPVQPAP</sequence>
<proteinExistence type="predicted"/>
<feature type="region of interest" description="Disordered" evidence="1">
    <location>
        <begin position="423"/>
        <end position="446"/>
    </location>
</feature>
<evidence type="ECO:0000313" key="2">
    <source>
        <dbReference type="EMBL" id="KAG9251888.1"/>
    </source>
</evidence>
<reference evidence="2" key="1">
    <citation type="journal article" date="2021" name="IMA Fungus">
        <title>Genomic characterization of three marine fungi, including Emericellopsis atlantica sp. nov. with signatures of a generalist lifestyle and marine biomass degradation.</title>
        <authorList>
            <person name="Hagestad O.C."/>
            <person name="Hou L."/>
            <person name="Andersen J.H."/>
            <person name="Hansen E.H."/>
            <person name="Altermark B."/>
            <person name="Li C."/>
            <person name="Kuhnert E."/>
            <person name="Cox R.J."/>
            <person name="Crous P.W."/>
            <person name="Spatafora J.W."/>
            <person name="Lail K."/>
            <person name="Amirebrahimi M."/>
            <person name="Lipzen A."/>
            <person name="Pangilinan J."/>
            <person name="Andreopoulos W."/>
            <person name="Hayes R.D."/>
            <person name="Ng V."/>
            <person name="Grigoriev I.V."/>
            <person name="Jackson S.A."/>
            <person name="Sutton T.D.S."/>
            <person name="Dobson A.D.W."/>
            <person name="Rama T."/>
        </authorList>
    </citation>
    <scope>NUCLEOTIDE SEQUENCE</scope>
    <source>
        <strain evidence="2">TS7</strain>
    </source>
</reference>
<dbReference type="RefSeq" id="XP_046115812.1">
    <property type="nucleotide sequence ID" value="XM_046266154.1"/>
</dbReference>
<protein>
    <submittedName>
        <fullName evidence="2">Uncharacterized protein</fullName>
    </submittedName>
</protein>
<name>A0A9P7ZGU0_9HYPO</name>
<gene>
    <name evidence="2" type="ORF">F5Z01DRAFT_691427</name>
</gene>
<dbReference type="Proteomes" id="UP000887229">
    <property type="component" value="Unassembled WGS sequence"/>
</dbReference>
<dbReference type="AlphaFoldDB" id="A0A9P7ZGU0"/>
<organism evidence="2 3">
    <name type="scientific">Emericellopsis atlantica</name>
    <dbReference type="NCBI Taxonomy" id="2614577"/>
    <lineage>
        <taxon>Eukaryota</taxon>
        <taxon>Fungi</taxon>
        <taxon>Dikarya</taxon>
        <taxon>Ascomycota</taxon>
        <taxon>Pezizomycotina</taxon>
        <taxon>Sordariomycetes</taxon>
        <taxon>Hypocreomycetidae</taxon>
        <taxon>Hypocreales</taxon>
        <taxon>Bionectriaceae</taxon>
        <taxon>Emericellopsis</taxon>
    </lineage>
</organism>
<comment type="caution">
    <text evidence="2">The sequence shown here is derived from an EMBL/GenBank/DDBJ whole genome shotgun (WGS) entry which is preliminary data.</text>
</comment>
<evidence type="ECO:0000256" key="1">
    <source>
        <dbReference type="SAM" id="MobiDB-lite"/>
    </source>
</evidence>
<accession>A0A9P7ZGU0</accession>
<dbReference type="OrthoDB" id="10470247at2759"/>
<dbReference type="EMBL" id="MU251265">
    <property type="protein sequence ID" value="KAG9251888.1"/>
    <property type="molecule type" value="Genomic_DNA"/>
</dbReference>
<dbReference type="GeneID" id="70297057"/>
<feature type="region of interest" description="Disordered" evidence="1">
    <location>
        <begin position="183"/>
        <end position="206"/>
    </location>
</feature>